<feature type="signal peptide" evidence="14">
    <location>
        <begin position="1"/>
        <end position="19"/>
    </location>
</feature>
<protein>
    <recommendedName>
        <fullName evidence="4 13">Outer-membrane lipoprotein LolB</fullName>
    </recommendedName>
</protein>
<dbReference type="SUPFAM" id="SSF89392">
    <property type="entry name" value="Prokaryotic lipoproteins and lipoprotein localization factors"/>
    <property type="match status" value="1"/>
</dbReference>
<dbReference type="InterPro" id="IPR029046">
    <property type="entry name" value="LolA/LolB/LppX"/>
</dbReference>
<reference evidence="15 16" key="1">
    <citation type="submission" date="2016-10" db="EMBL/GenBank/DDBJ databases">
        <authorList>
            <person name="de Groot N.N."/>
        </authorList>
    </citation>
    <scope>NUCLEOTIDE SEQUENCE [LARGE SCALE GENOMIC DNA]</scope>
    <source>
        <strain evidence="15 16">DSM 21228</strain>
    </source>
</reference>
<dbReference type="PROSITE" id="PS51257">
    <property type="entry name" value="PROKAR_LIPOPROTEIN"/>
    <property type="match status" value="1"/>
</dbReference>
<evidence type="ECO:0000256" key="11">
    <source>
        <dbReference type="ARBA" id="ARBA00023237"/>
    </source>
</evidence>
<evidence type="ECO:0000256" key="7">
    <source>
        <dbReference type="ARBA" id="ARBA00022927"/>
    </source>
</evidence>
<dbReference type="HAMAP" id="MF_00233">
    <property type="entry name" value="LolB"/>
    <property type="match status" value="1"/>
</dbReference>
<comment type="subcellular location">
    <subcellularLocation>
        <location evidence="1 13">Cell outer membrane</location>
        <topology evidence="1 13">Lipid-anchor</topology>
    </subcellularLocation>
</comment>
<evidence type="ECO:0000256" key="2">
    <source>
        <dbReference type="ARBA" id="ARBA00009696"/>
    </source>
</evidence>
<keyword evidence="6 13" id="KW-0732">Signal</keyword>
<keyword evidence="5 13" id="KW-0813">Transport</keyword>
<feature type="chain" id="PRO_5011679373" description="Outer-membrane lipoprotein LolB" evidence="14">
    <location>
        <begin position="20"/>
        <end position="212"/>
    </location>
</feature>
<accession>A0A1H4CTI8</accession>
<proteinExistence type="inferred from homology"/>
<dbReference type="GO" id="GO:0009279">
    <property type="term" value="C:cell outer membrane"/>
    <property type="evidence" value="ECO:0007669"/>
    <property type="project" value="UniProtKB-SubCell"/>
</dbReference>
<comment type="similarity">
    <text evidence="2 13">Belongs to the LolB family.</text>
</comment>
<dbReference type="RefSeq" id="WP_093068326.1">
    <property type="nucleotide sequence ID" value="NZ_FNQP01000010.1"/>
</dbReference>
<keyword evidence="10 13" id="KW-0143">Chaperone</keyword>
<evidence type="ECO:0000256" key="6">
    <source>
        <dbReference type="ARBA" id="ARBA00022729"/>
    </source>
</evidence>
<evidence type="ECO:0000256" key="13">
    <source>
        <dbReference type="HAMAP-Rule" id="MF_00233"/>
    </source>
</evidence>
<evidence type="ECO:0000313" key="15">
    <source>
        <dbReference type="EMBL" id="SEA63624.1"/>
    </source>
</evidence>
<dbReference type="CDD" id="cd16326">
    <property type="entry name" value="LolB"/>
    <property type="match status" value="1"/>
</dbReference>
<evidence type="ECO:0000256" key="9">
    <source>
        <dbReference type="ARBA" id="ARBA00023139"/>
    </source>
</evidence>
<evidence type="ECO:0000256" key="1">
    <source>
        <dbReference type="ARBA" id="ARBA00004459"/>
    </source>
</evidence>
<evidence type="ECO:0000256" key="4">
    <source>
        <dbReference type="ARBA" id="ARBA00016202"/>
    </source>
</evidence>
<dbReference type="NCBIfam" id="TIGR00548">
    <property type="entry name" value="lolB"/>
    <property type="match status" value="1"/>
</dbReference>
<keyword evidence="9 13" id="KW-0564">Palmitate</keyword>
<dbReference type="GO" id="GO:0015031">
    <property type="term" value="P:protein transport"/>
    <property type="evidence" value="ECO:0007669"/>
    <property type="project" value="UniProtKB-KW"/>
</dbReference>
<sequence>MKQWMLVAACCAVTFGGCATQTKSPSQGVDASTKPVNAQSAWQQRQTNFARMSSWRLQGKVGMQFQEQSASFNLSWLQTGKDQYEMNIKNPLTGSIMAYLKGDRSEVTLQANGKTYKDASAERLLQGQLGVSLPLDGMKYWVRGIPSPDSPVQQVKLDSQGRPESLQQSGWLIEYTGWQGNDWKALPEKINLSRVPDNTKVKVIAKDWQTRY</sequence>
<dbReference type="GO" id="GO:0044874">
    <property type="term" value="P:lipoprotein localization to outer membrane"/>
    <property type="evidence" value="ECO:0007669"/>
    <property type="project" value="UniProtKB-UniRule"/>
</dbReference>
<evidence type="ECO:0000313" key="16">
    <source>
        <dbReference type="Proteomes" id="UP000199397"/>
    </source>
</evidence>
<dbReference type="InterPro" id="IPR004565">
    <property type="entry name" value="OM_lipoprot_LolB"/>
</dbReference>
<dbReference type="OrthoDB" id="9797618at2"/>
<gene>
    <name evidence="13" type="primary">lolB</name>
    <name evidence="15" type="ORF">SAMN05660964_02077</name>
</gene>
<evidence type="ECO:0000256" key="5">
    <source>
        <dbReference type="ARBA" id="ARBA00022448"/>
    </source>
</evidence>
<dbReference type="Proteomes" id="UP000199397">
    <property type="component" value="Unassembled WGS sequence"/>
</dbReference>
<keyword evidence="11 13" id="KW-0998">Cell outer membrane</keyword>
<evidence type="ECO:0000256" key="3">
    <source>
        <dbReference type="ARBA" id="ARBA00011245"/>
    </source>
</evidence>
<keyword evidence="12 13" id="KW-0449">Lipoprotein</keyword>
<keyword evidence="7 13" id="KW-0653">Protein transport</keyword>
<dbReference type="EMBL" id="FNQP01000010">
    <property type="protein sequence ID" value="SEA63624.1"/>
    <property type="molecule type" value="Genomic_DNA"/>
</dbReference>
<dbReference type="Pfam" id="PF03550">
    <property type="entry name" value="LolB"/>
    <property type="match status" value="1"/>
</dbReference>
<name>A0A1H4CTI8_9GAMM</name>
<keyword evidence="16" id="KW-1185">Reference proteome</keyword>
<organism evidence="15 16">
    <name type="scientific">Thiothrix caldifontis</name>
    <dbReference type="NCBI Taxonomy" id="525918"/>
    <lineage>
        <taxon>Bacteria</taxon>
        <taxon>Pseudomonadati</taxon>
        <taxon>Pseudomonadota</taxon>
        <taxon>Gammaproteobacteria</taxon>
        <taxon>Thiotrichales</taxon>
        <taxon>Thiotrichaceae</taxon>
        <taxon>Thiothrix</taxon>
    </lineage>
</organism>
<evidence type="ECO:0000256" key="10">
    <source>
        <dbReference type="ARBA" id="ARBA00023186"/>
    </source>
</evidence>
<dbReference type="STRING" id="525918.SAMN05660964_02077"/>
<dbReference type="Gene3D" id="2.50.20.10">
    <property type="entry name" value="Lipoprotein localisation LolA/LolB/LppX"/>
    <property type="match status" value="1"/>
</dbReference>
<comment type="function">
    <text evidence="13">Plays a critical role in the incorporation of lipoproteins in the outer membrane after they are released by the LolA protein.</text>
</comment>
<evidence type="ECO:0000256" key="14">
    <source>
        <dbReference type="SAM" id="SignalP"/>
    </source>
</evidence>
<comment type="subunit">
    <text evidence="3 13">Monomer.</text>
</comment>
<keyword evidence="8 13" id="KW-0472">Membrane</keyword>
<evidence type="ECO:0000256" key="8">
    <source>
        <dbReference type="ARBA" id="ARBA00023136"/>
    </source>
</evidence>
<dbReference type="AlphaFoldDB" id="A0A1H4CTI8"/>
<evidence type="ECO:0000256" key="12">
    <source>
        <dbReference type="ARBA" id="ARBA00023288"/>
    </source>
</evidence>